<comment type="subcellular location">
    <subcellularLocation>
        <location evidence="1">Cell inner membrane</location>
        <topology evidence="1">Multi-pass membrane protein</topology>
    </subcellularLocation>
</comment>
<dbReference type="InterPro" id="IPR036259">
    <property type="entry name" value="MFS_trans_sf"/>
</dbReference>
<keyword evidence="4" id="KW-0472">Membrane</keyword>
<evidence type="ECO:0000256" key="4">
    <source>
        <dbReference type="SAM" id="Phobius"/>
    </source>
</evidence>
<evidence type="ECO:0000256" key="3">
    <source>
        <dbReference type="SAM" id="MobiDB-lite"/>
    </source>
</evidence>
<dbReference type="SUPFAM" id="SSF103473">
    <property type="entry name" value="MFS general substrate transporter"/>
    <property type="match status" value="1"/>
</dbReference>
<feature type="transmembrane region" description="Helical" evidence="4">
    <location>
        <begin position="34"/>
        <end position="55"/>
    </location>
</feature>
<feature type="transmembrane region" description="Helical" evidence="4">
    <location>
        <begin position="67"/>
        <end position="85"/>
    </location>
</feature>
<feature type="transmembrane region" description="Helical" evidence="4">
    <location>
        <begin position="856"/>
        <end position="878"/>
    </location>
</feature>
<evidence type="ECO:0000256" key="1">
    <source>
        <dbReference type="ARBA" id="ARBA00004429"/>
    </source>
</evidence>
<proteinExistence type="predicted"/>
<feature type="transmembrane region" description="Helical" evidence="4">
    <location>
        <begin position="781"/>
        <end position="802"/>
    </location>
</feature>
<feature type="domain" description="Rhodopsin" evidence="5">
    <location>
        <begin position="52"/>
        <end position="308"/>
    </location>
</feature>
<feature type="transmembrane region" description="Helical" evidence="4">
    <location>
        <begin position="692"/>
        <end position="716"/>
    </location>
</feature>
<dbReference type="Proteomes" id="UP000289323">
    <property type="component" value="Unassembled WGS sequence"/>
</dbReference>
<feature type="transmembrane region" description="Helical" evidence="4">
    <location>
        <begin position="529"/>
        <end position="546"/>
    </location>
</feature>
<organism evidence="6 7">
    <name type="scientific">Thermothielavioides terrestris</name>
    <dbReference type="NCBI Taxonomy" id="2587410"/>
    <lineage>
        <taxon>Eukaryota</taxon>
        <taxon>Fungi</taxon>
        <taxon>Dikarya</taxon>
        <taxon>Ascomycota</taxon>
        <taxon>Pezizomycotina</taxon>
        <taxon>Sordariomycetes</taxon>
        <taxon>Sordariomycetidae</taxon>
        <taxon>Sordariales</taxon>
        <taxon>Chaetomiaceae</taxon>
        <taxon>Thermothielavioides</taxon>
    </lineage>
</organism>
<feature type="transmembrane region" description="Helical" evidence="4">
    <location>
        <begin position="445"/>
        <end position="467"/>
    </location>
</feature>
<dbReference type="InterPro" id="IPR050375">
    <property type="entry name" value="MFS_TsgA-like"/>
</dbReference>
<gene>
    <name evidence="6" type="ORF">TT172_LOCUS3376</name>
</gene>
<dbReference type="AlphaFoldDB" id="A0A446BEJ9"/>
<dbReference type="PANTHER" id="PTHR43702:SF13">
    <property type="entry name" value="MONOSACCHARIDE TRANSPORTER, PUTATIVE (AFU_ORTHOLOGUE AFUA_4G06630)-RELATED"/>
    <property type="match status" value="1"/>
</dbReference>
<protein>
    <submittedName>
        <fullName evidence="6">10373ab0-ccca-4345-8180-8ea41d442d19</fullName>
    </submittedName>
</protein>
<evidence type="ECO:0000313" key="7">
    <source>
        <dbReference type="Proteomes" id="UP000289323"/>
    </source>
</evidence>
<evidence type="ECO:0000256" key="2">
    <source>
        <dbReference type="ARBA" id="ARBA00022475"/>
    </source>
</evidence>
<feature type="region of interest" description="Disordered" evidence="3">
    <location>
        <begin position="355"/>
        <end position="376"/>
    </location>
</feature>
<evidence type="ECO:0000259" key="5">
    <source>
        <dbReference type="Pfam" id="PF20684"/>
    </source>
</evidence>
<dbReference type="Gene3D" id="1.20.1250.20">
    <property type="entry name" value="MFS general substrate transporter like domains"/>
    <property type="match status" value="2"/>
</dbReference>
<feature type="transmembrane region" description="Helical" evidence="4">
    <location>
        <begin position="640"/>
        <end position="659"/>
    </location>
</feature>
<dbReference type="GO" id="GO:0005886">
    <property type="term" value="C:plasma membrane"/>
    <property type="evidence" value="ECO:0007669"/>
    <property type="project" value="UniProtKB-SubCell"/>
</dbReference>
<feature type="transmembrane region" description="Helical" evidence="4">
    <location>
        <begin position="890"/>
        <end position="909"/>
    </location>
</feature>
<feature type="transmembrane region" description="Helical" evidence="4">
    <location>
        <begin position="147"/>
        <end position="169"/>
    </location>
</feature>
<dbReference type="Pfam" id="PF20684">
    <property type="entry name" value="Fung_rhodopsin"/>
    <property type="match status" value="1"/>
</dbReference>
<keyword evidence="2" id="KW-1003">Cell membrane</keyword>
<dbReference type="PANTHER" id="PTHR43702">
    <property type="entry name" value="L-FUCOSE-PROTON SYMPORTER"/>
    <property type="match status" value="1"/>
</dbReference>
<feature type="transmembrane region" description="Helical" evidence="4">
    <location>
        <begin position="113"/>
        <end position="135"/>
    </location>
</feature>
<feature type="compositionally biased region" description="Low complexity" evidence="3">
    <location>
        <begin position="319"/>
        <end position="338"/>
    </location>
</feature>
<keyword evidence="4" id="KW-1133">Transmembrane helix</keyword>
<evidence type="ECO:0000313" key="6">
    <source>
        <dbReference type="EMBL" id="SPQ20957.1"/>
    </source>
</evidence>
<feature type="transmembrane region" description="Helical" evidence="4">
    <location>
        <begin position="822"/>
        <end position="844"/>
    </location>
</feature>
<feature type="compositionally biased region" description="Low complexity" evidence="3">
    <location>
        <begin position="366"/>
        <end position="376"/>
    </location>
</feature>
<feature type="transmembrane region" description="Helical" evidence="4">
    <location>
        <begin position="736"/>
        <end position="760"/>
    </location>
</feature>
<dbReference type="EMBL" id="OUUZ01000008">
    <property type="protein sequence ID" value="SPQ20957.1"/>
    <property type="molecule type" value="Genomic_DNA"/>
</dbReference>
<sequence>MSAPASRASAAAAAAQKHVAQPRGVGPLPDRGPAVFAVTTATLALATFFVAARLVSRVAIVRRTAGCDYVIVLAWLIAAFLSMSIDVGVKHGLGRHDRDIDPESKAGLRLCEFVFSILYNPALMATKTSILIFYLRLSKNTHRVLRLASWVVLGVVNVSGTILTFLNIFRCAPTGAAWDVDVPPARCIPLLTEFICSAPVNIVTDLAVLALPIPVLTGVRLPQRQKTILVATFALGIFVAVVDVVRIFYLQRAIQHVPTSPPSDPSAQYDQVADFSWNASLALMWSTVEVNVGIVCACVPTLKPLVKRVLPCMLVDPSTTASSTTRTTTTAHHRNPASSKLRSLLPLLSPATPAPAPAPALVRGNSSSSSSSDASSSSTAVTVTFASLAPAARRKSLPSLTAREALRAAALPTLLFFLWGFSYGLLHTLNGAAGAVAGLSEAETIGLTAAYFGGGYLLGAGVGGWLLTRDWGPRSGSGSAAGEGRGGDVPVNGEVARKRVKVGVGIAAGGGGQTGETVVGEARVGGFKAAFISGLLIYGIGTITFWPAAVLAAYGGFMFSSMVVGLGLAVLETAANPYLALCGPPAYAEARLLAAQAIQAVGSLLSGLLADRVFFPRVGGGSTAAGTAAGASPSLIDVQWTYLAVTLLTVLLALVFYYAPLPEVRDSELAALAAALPVNPRRRSLAGLSLRAWALALAVFAQWCYVAAQETASLLFEPLLTSLTPPSATPLPPRTYLMLLTHSAFALSRLLAAILCALSAAQHTRLRRLLPAPRTLLAMSLALAALSLLIAIAVPTTIPAASPNPASTPTATAAASGGGPPLLLLPAVLFFFAEGPVWPLIFALGLRGQGARTRRAAACITAGGCGAGVWPFVAYGIVTRSSGSSNSSSRVRMAMGLVVALIAAAGAPWENQELDTRILED</sequence>
<feature type="region of interest" description="Disordered" evidence="3">
    <location>
        <begin position="318"/>
        <end position="338"/>
    </location>
</feature>
<feature type="transmembrane region" description="Helical" evidence="4">
    <location>
        <begin position="405"/>
        <end position="425"/>
    </location>
</feature>
<feature type="transmembrane region" description="Helical" evidence="4">
    <location>
        <begin position="228"/>
        <end position="249"/>
    </location>
</feature>
<dbReference type="InterPro" id="IPR049326">
    <property type="entry name" value="Rhodopsin_dom_fungi"/>
</dbReference>
<name>A0A446BEJ9_9PEZI</name>
<reference evidence="6 7" key="1">
    <citation type="submission" date="2018-04" db="EMBL/GenBank/DDBJ databases">
        <authorList>
            <person name="Huttner S."/>
            <person name="Dainat J."/>
        </authorList>
    </citation>
    <scope>NUCLEOTIDE SEQUENCE [LARGE SCALE GENOMIC DNA]</scope>
</reference>
<accession>A0A446BEJ9</accession>
<keyword evidence="4" id="KW-0812">Transmembrane</keyword>